<evidence type="ECO:0000313" key="8">
    <source>
        <dbReference type="Proteomes" id="UP001144451"/>
    </source>
</evidence>
<evidence type="ECO:0000259" key="6">
    <source>
        <dbReference type="Pfam" id="PF00296"/>
    </source>
</evidence>
<evidence type="ECO:0000256" key="5">
    <source>
        <dbReference type="ARBA" id="ARBA00033748"/>
    </source>
</evidence>
<comment type="similarity">
    <text evidence="5">Belongs to the NtaA/SnaA/DszA monooxygenase family.</text>
</comment>
<dbReference type="InterPro" id="IPR016215">
    <property type="entry name" value="NTA_MOA"/>
</dbReference>
<protein>
    <submittedName>
        <fullName evidence="7">Monooxygenase</fullName>
    </submittedName>
</protein>
<evidence type="ECO:0000256" key="2">
    <source>
        <dbReference type="ARBA" id="ARBA00022643"/>
    </source>
</evidence>
<dbReference type="PIRSF" id="PIRSF000337">
    <property type="entry name" value="NTA_MOA"/>
    <property type="match status" value="1"/>
</dbReference>
<gene>
    <name evidence="7" type="ORF">BCONGLO52_02910</name>
</gene>
<proteinExistence type="inferred from homology"/>
<comment type="caution">
    <text evidence="7">The sequence shown here is derived from an EMBL/GenBank/DDBJ whole genome shotgun (WGS) entry which is preliminary data.</text>
</comment>
<dbReference type="InterPro" id="IPR036661">
    <property type="entry name" value="Luciferase-like_sf"/>
</dbReference>
<keyword evidence="3" id="KW-0560">Oxidoreductase</keyword>
<evidence type="ECO:0000313" key="7">
    <source>
        <dbReference type="EMBL" id="GLI29450.1"/>
    </source>
</evidence>
<feature type="domain" description="Luciferase-like" evidence="6">
    <location>
        <begin position="32"/>
        <end position="396"/>
    </location>
</feature>
<dbReference type="NCBIfam" id="TIGR03860">
    <property type="entry name" value="FMN_nitrolo"/>
    <property type="match status" value="1"/>
</dbReference>
<evidence type="ECO:0000256" key="3">
    <source>
        <dbReference type="ARBA" id="ARBA00023002"/>
    </source>
</evidence>
<dbReference type="InterPro" id="IPR051260">
    <property type="entry name" value="Diverse_substr_monoxygenases"/>
</dbReference>
<dbReference type="Pfam" id="PF00296">
    <property type="entry name" value="Bac_luciferase"/>
    <property type="match status" value="1"/>
</dbReference>
<dbReference type="SUPFAM" id="SSF51679">
    <property type="entry name" value="Bacterial luciferase-like"/>
    <property type="match status" value="1"/>
</dbReference>
<sequence>MATHGHAHASVTGAARRPVRLNLFAHACGHHSAAWRAPGSSVERLADITYWEELARIAERGRLDAVFLADGQSIGTAGVERGPAWMLEPLTALTAMARATERVGLVTTVSSTFWDPFHAARLLASLDHISRGRAGVNVVTSMTDEEARNHSMTALPGHAQRYATAGEFLEVLQGLWESWPMESILAEPDGAYVDPALLRPPLHRGEAFAVDGPLNVPTPPQGRPVLFQAGASEPGRALAARHAEGIYAVAWDLASARTYRGDIRSRAAALGRDPDALAVMPGLVPYVASTEEEARRRKAELDARLPVQDSLRQLSFFVGQDTSDWELDAPVPPLPPLEEFTGPKGRYATVLRILETARPTVRELLGLLAAGGGHATVIGTPERVADEIERWVDAGAADGFNLMPPTLPGGIEEFVDQVVPVLQRRGRFRCEYEGTTLRDHLGLPRPPQEIPAPTGS</sequence>
<dbReference type="Proteomes" id="UP001144451">
    <property type="component" value="Unassembled WGS sequence"/>
</dbReference>
<dbReference type="PANTHER" id="PTHR30011">
    <property type="entry name" value="ALKANESULFONATE MONOOXYGENASE-RELATED"/>
    <property type="match status" value="1"/>
</dbReference>
<dbReference type="RefSeq" id="WP_164736297.1">
    <property type="nucleotide sequence ID" value="NZ_BSDQ01000001.1"/>
</dbReference>
<dbReference type="EMBL" id="BSDQ01000001">
    <property type="protein sequence ID" value="GLI29450.1"/>
    <property type="molecule type" value="Genomic_DNA"/>
</dbReference>
<dbReference type="PANTHER" id="PTHR30011:SF16">
    <property type="entry name" value="C2H2 FINGER DOMAIN TRANSCRIPTION FACTOR (EUROFUNG)-RELATED"/>
    <property type="match status" value="1"/>
</dbReference>
<organism evidence="7 8">
    <name type="scientific">Brachybacterium conglomeratum</name>
    <dbReference type="NCBI Taxonomy" id="47846"/>
    <lineage>
        <taxon>Bacteria</taxon>
        <taxon>Bacillati</taxon>
        <taxon>Actinomycetota</taxon>
        <taxon>Actinomycetes</taxon>
        <taxon>Micrococcales</taxon>
        <taxon>Dermabacteraceae</taxon>
        <taxon>Brachybacterium</taxon>
    </lineage>
</organism>
<reference evidence="7" key="1">
    <citation type="submission" date="2022-12" db="EMBL/GenBank/DDBJ databases">
        <title>Reference genome sequencing for broad-spectrum identification of bacterial and archaeal isolates by mass spectrometry.</title>
        <authorList>
            <person name="Sekiguchi Y."/>
            <person name="Tourlousse D.M."/>
        </authorList>
    </citation>
    <scope>NUCLEOTIDE SEQUENCE</scope>
    <source>
        <strain evidence="7">5-2</strain>
    </source>
</reference>
<keyword evidence="8" id="KW-1185">Reference proteome</keyword>
<keyword evidence="4 7" id="KW-0503">Monooxygenase</keyword>
<accession>A0ABQ5RC15</accession>
<dbReference type="GO" id="GO:0004497">
    <property type="term" value="F:monooxygenase activity"/>
    <property type="evidence" value="ECO:0007669"/>
    <property type="project" value="UniProtKB-KW"/>
</dbReference>
<name>A0ABQ5RC15_9MICO</name>
<dbReference type="Gene3D" id="3.20.20.30">
    <property type="entry name" value="Luciferase-like domain"/>
    <property type="match status" value="1"/>
</dbReference>
<dbReference type="CDD" id="cd01095">
    <property type="entry name" value="Nitrilotriacetate_monoxgenase"/>
    <property type="match status" value="1"/>
</dbReference>
<keyword evidence="2" id="KW-0288">FMN</keyword>
<evidence type="ECO:0000256" key="1">
    <source>
        <dbReference type="ARBA" id="ARBA00022630"/>
    </source>
</evidence>
<dbReference type="GeneID" id="78122504"/>
<evidence type="ECO:0000256" key="4">
    <source>
        <dbReference type="ARBA" id="ARBA00023033"/>
    </source>
</evidence>
<dbReference type="InterPro" id="IPR011251">
    <property type="entry name" value="Luciferase-like_dom"/>
</dbReference>
<keyword evidence="1" id="KW-0285">Flavoprotein</keyword>